<dbReference type="GO" id="GO:0006974">
    <property type="term" value="P:DNA damage response"/>
    <property type="evidence" value="ECO:0007669"/>
    <property type="project" value="TreeGrafter"/>
</dbReference>
<name>A0A7C9FZQ1_9BACT</name>
<evidence type="ECO:0000313" key="2">
    <source>
        <dbReference type="EMBL" id="MPR35588.1"/>
    </source>
</evidence>
<dbReference type="RefSeq" id="WP_152762776.1">
    <property type="nucleotide sequence ID" value="NZ_WHLY01000002.1"/>
</dbReference>
<evidence type="ECO:0000313" key="3">
    <source>
        <dbReference type="Proteomes" id="UP000479293"/>
    </source>
</evidence>
<dbReference type="Gene3D" id="3.30.110.170">
    <property type="entry name" value="Protein of unknown function (DUF541), domain 1"/>
    <property type="match status" value="1"/>
</dbReference>
<dbReference type="PANTHER" id="PTHR34387:SF1">
    <property type="entry name" value="PERIPLASMIC IMMUNOGENIC PROTEIN"/>
    <property type="match status" value="1"/>
</dbReference>
<accession>A0A7C9FZQ1</accession>
<proteinExistence type="predicted"/>
<sequence>MNQRIVFATALLAGLSALLPASAQTTPMPSKETRRIEVTGFSEMEVMPDELYFTVSLREYFKDEKNQKDKVLISTLEKQLVQAVAEAGLPKENLSVSGVGGYQQQWDKNKKPATFLESKQYQLKVERADKLDGVLSKVDSRGIQYANMSRADHSRKEEFKNQVKVEALKNAKEKAAFLLNAIGEKAGPVLEIRELEEGASYPQPMYKSNMRMMAMESADAVPDSDLDYQKIKLSYRMQAVFEIK</sequence>
<dbReference type="InterPro" id="IPR052022">
    <property type="entry name" value="26kDa_periplasmic_antigen"/>
</dbReference>
<reference evidence="2 3" key="1">
    <citation type="submission" date="2019-10" db="EMBL/GenBank/DDBJ databases">
        <title>Draft Genome Sequence of Cytophagaceae sp. SJW1-29.</title>
        <authorList>
            <person name="Choi A."/>
        </authorList>
    </citation>
    <scope>NUCLEOTIDE SEQUENCE [LARGE SCALE GENOMIC DNA]</scope>
    <source>
        <strain evidence="2 3">SJW1-29</strain>
    </source>
</reference>
<dbReference type="InterPro" id="IPR007497">
    <property type="entry name" value="SIMPL/DUF541"/>
</dbReference>
<protein>
    <submittedName>
        <fullName evidence="2">DUF541 domain-containing protein</fullName>
    </submittedName>
</protein>
<dbReference type="PANTHER" id="PTHR34387">
    <property type="entry name" value="SLR1258 PROTEIN"/>
    <property type="match status" value="1"/>
</dbReference>
<dbReference type="Proteomes" id="UP000479293">
    <property type="component" value="Unassembled WGS sequence"/>
</dbReference>
<feature type="chain" id="PRO_5028810399" evidence="1">
    <location>
        <begin position="24"/>
        <end position="244"/>
    </location>
</feature>
<keyword evidence="3" id="KW-1185">Reference proteome</keyword>
<gene>
    <name evidence="2" type="ORF">GBK04_20100</name>
</gene>
<dbReference type="Pfam" id="PF04402">
    <property type="entry name" value="SIMPL"/>
    <property type="match status" value="1"/>
</dbReference>
<feature type="signal peptide" evidence="1">
    <location>
        <begin position="1"/>
        <end position="23"/>
    </location>
</feature>
<dbReference type="EMBL" id="WHLY01000002">
    <property type="protein sequence ID" value="MPR35588.1"/>
    <property type="molecule type" value="Genomic_DNA"/>
</dbReference>
<keyword evidence="1" id="KW-0732">Signal</keyword>
<organism evidence="2 3">
    <name type="scientific">Salmonirosea aquatica</name>
    <dbReference type="NCBI Taxonomy" id="2654236"/>
    <lineage>
        <taxon>Bacteria</taxon>
        <taxon>Pseudomonadati</taxon>
        <taxon>Bacteroidota</taxon>
        <taxon>Cytophagia</taxon>
        <taxon>Cytophagales</taxon>
        <taxon>Spirosomataceae</taxon>
        <taxon>Salmonirosea</taxon>
    </lineage>
</organism>
<dbReference type="AlphaFoldDB" id="A0A7C9FZQ1"/>
<evidence type="ECO:0000256" key="1">
    <source>
        <dbReference type="SAM" id="SignalP"/>
    </source>
</evidence>
<comment type="caution">
    <text evidence="2">The sequence shown here is derived from an EMBL/GenBank/DDBJ whole genome shotgun (WGS) entry which is preliminary data.</text>
</comment>
<dbReference type="Gene3D" id="3.30.70.2970">
    <property type="entry name" value="Protein of unknown function (DUF541), domain 2"/>
    <property type="match status" value="1"/>
</dbReference>